<dbReference type="Gene3D" id="2.60.40.380">
    <property type="entry name" value="Purple acid phosphatase-like, N-terminal"/>
    <property type="match status" value="1"/>
</dbReference>
<dbReference type="PANTHER" id="PTHR43606:SF2">
    <property type="entry name" value="ALKALINE PHOSPHATASE FAMILY PROTEIN (AFU_ORTHOLOGUE AFUA_5G03860)"/>
    <property type="match status" value="1"/>
</dbReference>
<name>A0A7Y5AR29_9GAMM</name>
<gene>
    <name evidence="4" type="ORF">HRH59_08020</name>
</gene>
<evidence type="ECO:0000259" key="3">
    <source>
        <dbReference type="Pfam" id="PF16655"/>
    </source>
</evidence>
<dbReference type="SUPFAM" id="SSF56300">
    <property type="entry name" value="Metallo-dependent phosphatases"/>
    <property type="match status" value="1"/>
</dbReference>
<evidence type="ECO:0000313" key="5">
    <source>
        <dbReference type="Proteomes" id="UP000523161"/>
    </source>
</evidence>
<accession>A0A7Y5AR29</accession>
<dbReference type="PANTHER" id="PTHR43606">
    <property type="entry name" value="PHOSPHATASE, PUTATIVE (AFU_ORTHOLOGUE AFUA_6G08710)-RELATED"/>
    <property type="match status" value="1"/>
</dbReference>
<keyword evidence="5" id="KW-1185">Reference proteome</keyword>
<dbReference type="PROSITE" id="PS51318">
    <property type="entry name" value="TAT"/>
    <property type="match status" value="1"/>
</dbReference>
<dbReference type="CDD" id="cd07389">
    <property type="entry name" value="MPP_PhoD"/>
    <property type="match status" value="1"/>
</dbReference>
<dbReference type="InterPro" id="IPR032093">
    <property type="entry name" value="PhoD_N"/>
</dbReference>
<dbReference type="InterPro" id="IPR029052">
    <property type="entry name" value="Metallo-depent_PP-like"/>
</dbReference>
<feature type="domain" description="Phospholipase D N-terminal" evidence="3">
    <location>
        <begin position="48"/>
        <end position="135"/>
    </location>
</feature>
<dbReference type="Pfam" id="PF16655">
    <property type="entry name" value="PhoD_N"/>
    <property type="match status" value="1"/>
</dbReference>
<dbReference type="Gene3D" id="3.60.21.70">
    <property type="entry name" value="PhoD-like phosphatase"/>
    <property type="match status" value="1"/>
</dbReference>
<keyword evidence="1" id="KW-0732">Signal</keyword>
<dbReference type="InterPro" id="IPR018946">
    <property type="entry name" value="PhoD-like_MPP"/>
</dbReference>
<dbReference type="InterPro" id="IPR038607">
    <property type="entry name" value="PhoD-like_sf"/>
</dbReference>
<dbReference type="InterPro" id="IPR006311">
    <property type="entry name" value="TAT_signal"/>
</dbReference>
<dbReference type="InterPro" id="IPR019546">
    <property type="entry name" value="TAT_signal_bac_arc"/>
</dbReference>
<proteinExistence type="predicted"/>
<evidence type="ECO:0000256" key="1">
    <source>
        <dbReference type="ARBA" id="ARBA00022729"/>
    </source>
</evidence>
<dbReference type="AlphaFoldDB" id="A0A7Y5AR29"/>
<organism evidence="4 5">
    <name type="scientific">Rheinheimera lutimaris</name>
    <dbReference type="NCBI Taxonomy" id="2740584"/>
    <lineage>
        <taxon>Bacteria</taxon>
        <taxon>Pseudomonadati</taxon>
        <taxon>Pseudomonadota</taxon>
        <taxon>Gammaproteobacteria</taxon>
        <taxon>Chromatiales</taxon>
        <taxon>Chromatiaceae</taxon>
        <taxon>Rheinheimera</taxon>
    </lineage>
</organism>
<protein>
    <submittedName>
        <fullName evidence="4">Alkaline phosphatase D family protein</fullName>
    </submittedName>
</protein>
<feature type="domain" description="PhoD-like phosphatase metallophosphatase" evidence="2">
    <location>
        <begin position="146"/>
        <end position="557"/>
    </location>
</feature>
<comment type="caution">
    <text evidence="4">The sequence shown here is derived from an EMBL/GenBank/DDBJ whole genome shotgun (WGS) entry which is preliminary data.</text>
</comment>
<sequence length="593" mass="65262">MMPTLTRRDFIKASAAGFGSVVISTSLLGCSSDTRAPQPLPYRVQFLHGVASGDPGTDALILWTRISADAEQVPVTWQVATDAGFANLVRSGDTQTSADSDYTIKIDVRDLSAGTEYFYRFIAGTVISPVGRGKTLPQGDVSSVKLAVFSCSNYPAGYFHVYAKAAEITDLDAALHLGDYIYEYAADGYASEDAAALNRVVQPDNEILSLSDYRRRYAQYRTDTQLQQIHAAAPFIAVWDDHEITNDTWRDGAENHQSDEGDFTARKLAALRAYFEWMPIRPVSASDEEIIYRQFRFGSLVDLLMLDTRVIGRDEQLAYADYIDPVSGQLDAARFSSDLNQPNRTLLGTEQLQWLLDKLQQSDSKWQVLGQQVLMGRMQLPAAIALQQLSINDFAELAALAQLAARAQAGDPTLTANELAYLQANQQRLTPEVVALLQLPAIPYNLDAWDGYTAEREQILAHALAQGKKLVVLAGDTHNSWASNLNLSDDTAVGVELATSSVTSPGLEQYINLPDREAAAATEAGLVQLVPALQYANLYDRGFMLLTFSQTELHCDWFYVDGIKHSTAALLPQRQQRATVVFNDTAPRLTLSN</sequence>
<dbReference type="InterPro" id="IPR052900">
    <property type="entry name" value="Phospholipid_Metab_Enz"/>
</dbReference>
<dbReference type="Pfam" id="PF09423">
    <property type="entry name" value="PhoD"/>
    <property type="match status" value="1"/>
</dbReference>
<evidence type="ECO:0000313" key="4">
    <source>
        <dbReference type="EMBL" id="NRQ42519.1"/>
    </source>
</evidence>
<dbReference type="PROSITE" id="PS51257">
    <property type="entry name" value="PROKAR_LIPOPROTEIN"/>
    <property type="match status" value="1"/>
</dbReference>
<dbReference type="Proteomes" id="UP000523161">
    <property type="component" value="Unassembled WGS sequence"/>
</dbReference>
<dbReference type="EMBL" id="JABSOD010000006">
    <property type="protein sequence ID" value="NRQ42519.1"/>
    <property type="molecule type" value="Genomic_DNA"/>
</dbReference>
<reference evidence="4 5" key="1">
    <citation type="submission" date="2020-06" db="EMBL/GenBank/DDBJ databases">
        <title>Rheinheimera sp. nov., a marine bacterium isolated from coastal.</title>
        <authorList>
            <person name="Yu Q."/>
            <person name="Qi Y."/>
            <person name="Pu J."/>
        </authorList>
    </citation>
    <scope>NUCLEOTIDE SEQUENCE [LARGE SCALE GENOMIC DNA]</scope>
    <source>
        <strain evidence="4 5">YQF-2</strain>
    </source>
</reference>
<evidence type="ECO:0000259" key="2">
    <source>
        <dbReference type="Pfam" id="PF09423"/>
    </source>
</evidence>
<dbReference type="NCBIfam" id="TIGR01409">
    <property type="entry name" value="TAT_signal_seq"/>
    <property type="match status" value="1"/>
</dbReference>